<dbReference type="Proteomes" id="UP000292052">
    <property type="component" value="Unassembled WGS sequence"/>
</dbReference>
<keyword evidence="2" id="KW-1185">Reference proteome</keyword>
<organism evidence="1 2">
    <name type="scientific">Asbolus verrucosus</name>
    <name type="common">Desert ironclad beetle</name>
    <dbReference type="NCBI Taxonomy" id="1661398"/>
    <lineage>
        <taxon>Eukaryota</taxon>
        <taxon>Metazoa</taxon>
        <taxon>Ecdysozoa</taxon>
        <taxon>Arthropoda</taxon>
        <taxon>Hexapoda</taxon>
        <taxon>Insecta</taxon>
        <taxon>Pterygota</taxon>
        <taxon>Neoptera</taxon>
        <taxon>Endopterygota</taxon>
        <taxon>Coleoptera</taxon>
        <taxon>Polyphaga</taxon>
        <taxon>Cucujiformia</taxon>
        <taxon>Tenebrionidae</taxon>
        <taxon>Pimeliinae</taxon>
        <taxon>Asbolus</taxon>
    </lineage>
</organism>
<sequence length="53" mass="5858">MQASAFAKLQILLVLHDPVSIELLCVFVRLQSSEEDADLVVDDIQMLETIGIS</sequence>
<accession>A0A482VT31</accession>
<reference evidence="1 2" key="1">
    <citation type="submission" date="2017-03" db="EMBL/GenBank/DDBJ databases">
        <title>Genome of the blue death feigning beetle - Asbolus verrucosus.</title>
        <authorList>
            <person name="Rider S.D."/>
        </authorList>
    </citation>
    <scope>NUCLEOTIDE SEQUENCE [LARGE SCALE GENOMIC DNA]</scope>
    <source>
        <strain evidence="1">Butters</strain>
        <tissue evidence="1">Head and leg muscle</tissue>
    </source>
</reference>
<dbReference type="EMBL" id="QDEB01065757">
    <property type="protein sequence ID" value="RZC36035.1"/>
    <property type="molecule type" value="Genomic_DNA"/>
</dbReference>
<name>A0A482VT31_ASBVE</name>
<comment type="caution">
    <text evidence="1">The sequence shown here is derived from an EMBL/GenBank/DDBJ whole genome shotgun (WGS) entry which is preliminary data.</text>
</comment>
<evidence type="ECO:0000313" key="1">
    <source>
        <dbReference type="EMBL" id="RZC36035.1"/>
    </source>
</evidence>
<proteinExistence type="predicted"/>
<gene>
    <name evidence="1" type="ORF">BDFB_015096</name>
</gene>
<protein>
    <submittedName>
        <fullName evidence="1">Uncharacterized protein</fullName>
    </submittedName>
</protein>
<evidence type="ECO:0000313" key="2">
    <source>
        <dbReference type="Proteomes" id="UP000292052"/>
    </source>
</evidence>
<dbReference type="AlphaFoldDB" id="A0A482VT31"/>